<feature type="site" description="Electron transfer via tryptophanyl radical" evidence="15">
    <location>
        <position position="365"/>
    </location>
</feature>
<sequence length="477" mass="55363">MSQQHLVWFRHDLRLRDNPALSAACIDNEAEVIALWCVTPEQWTQHNVSARQLNYQYDALGILQQDLKERGIPLVIINTPTYKTLEKEFMQLCEKHKIDKVFYNYQYEINERQRDQQIEALCHQQDIVCQGFTDSTLFSPGSVLTGQGKMYHVFTPFSRAVLKKLSTEEIECSALPHQRKHPSAVKSSTLPNFSTKAGEYDTKRFPVGHDAALTRLREFSKNGVEGYAEQRDLPAEDDTSRLSAALAIGLLSAKQCVKRILADHPHALEQAGGAATWVNELIWRDFYRHLLVAEPQLCRYQPFQTWTDHIRWQNNKQHFSAWCEGNTGFPIVDAGMRQLNQTGWMHNRLRMVCASFLVKDLLVDWRWGERYFSEQLIDGDLAANNGGWQWAASTGTDAAPYFRIFNPTRQGERFDPKGAFIRQWLPELEEVPEKNIHEPWLWADKQNKKLDYSRPIVEHRQAREATLQAFEQARKYR</sequence>
<dbReference type="FunFam" id="1.10.579.10:FF:000003">
    <property type="entry name" value="Deoxyribodipyrimidine photo-lyase"/>
    <property type="match status" value="1"/>
</dbReference>
<dbReference type="Gene3D" id="3.40.50.620">
    <property type="entry name" value="HUPs"/>
    <property type="match status" value="1"/>
</dbReference>
<reference evidence="19" key="1">
    <citation type="submission" date="2016-10" db="EMBL/GenBank/DDBJ databases">
        <authorList>
            <person name="Varghese N."/>
            <person name="Submissions S."/>
        </authorList>
    </citation>
    <scope>NUCLEOTIDE SEQUENCE [LARGE SCALE GENOMIC DNA]</scope>
    <source>
        <strain evidence="19">8N4</strain>
    </source>
</reference>
<comment type="catalytic activity">
    <reaction evidence="11">
        <text>cyclobutadipyrimidine (in DNA) = 2 pyrimidine residues (in DNA).</text>
        <dbReference type="EC" id="4.1.99.3"/>
    </reaction>
</comment>
<dbReference type="PANTHER" id="PTHR11455:SF9">
    <property type="entry name" value="CRYPTOCHROME CIRCADIAN CLOCK 5 ISOFORM X1"/>
    <property type="match status" value="1"/>
</dbReference>
<evidence type="ECO:0000256" key="13">
    <source>
        <dbReference type="ARBA" id="ARBA00083107"/>
    </source>
</evidence>
<dbReference type="SUPFAM" id="SSF52425">
    <property type="entry name" value="Cryptochrome/photolyase, N-terminal domain"/>
    <property type="match status" value="1"/>
</dbReference>
<feature type="binding site" evidence="14">
    <location>
        <position position="227"/>
    </location>
    <ligand>
        <name>FAD</name>
        <dbReference type="ChEBI" id="CHEBI:57692"/>
    </ligand>
</feature>
<feature type="site" description="Electron transfer via tryptophanyl radical" evidence="15">
    <location>
        <position position="312"/>
    </location>
</feature>
<dbReference type="GO" id="GO:0003904">
    <property type="term" value="F:deoxyribodipyrimidine photo-lyase activity"/>
    <property type="evidence" value="ECO:0007669"/>
    <property type="project" value="UniProtKB-EC"/>
</dbReference>
<gene>
    <name evidence="18" type="ORF">SAMN05216522_10459</name>
</gene>
<proteinExistence type="inferred from homology"/>
<dbReference type="GO" id="GO:0009416">
    <property type="term" value="P:response to light stimulus"/>
    <property type="evidence" value="ECO:0007669"/>
    <property type="project" value="TreeGrafter"/>
</dbReference>
<dbReference type="PROSITE" id="PS51645">
    <property type="entry name" value="PHR_CRY_ALPHA_BETA"/>
    <property type="match status" value="1"/>
</dbReference>
<evidence type="ECO:0000256" key="7">
    <source>
        <dbReference type="ARBA" id="ARBA00022827"/>
    </source>
</evidence>
<dbReference type="Pfam" id="PF03441">
    <property type="entry name" value="FAD_binding_7"/>
    <property type="match status" value="1"/>
</dbReference>
<dbReference type="EC" id="4.1.99.3" evidence="4"/>
<dbReference type="PANTHER" id="PTHR11455">
    <property type="entry name" value="CRYPTOCHROME"/>
    <property type="match status" value="1"/>
</dbReference>
<feature type="binding site" evidence="14">
    <location>
        <begin position="239"/>
        <end position="243"/>
    </location>
    <ligand>
        <name>FAD</name>
        <dbReference type="ChEBI" id="CHEBI:57692"/>
    </ligand>
</feature>
<dbReference type="Proteomes" id="UP000242515">
    <property type="component" value="Unassembled WGS sequence"/>
</dbReference>
<dbReference type="InterPro" id="IPR036155">
    <property type="entry name" value="Crypto/Photolyase_N_sf"/>
</dbReference>
<dbReference type="Pfam" id="PF00875">
    <property type="entry name" value="DNA_photolyase"/>
    <property type="match status" value="1"/>
</dbReference>
<dbReference type="Gene3D" id="1.10.579.10">
    <property type="entry name" value="DNA Cyclobutane Dipyrimidine Photolyase, subunit A, domain 3"/>
    <property type="match status" value="1"/>
</dbReference>
<evidence type="ECO:0000256" key="16">
    <source>
        <dbReference type="RuleBase" id="RU004182"/>
    </source>
</evidence>
<evidence type="ECO:0000256" key="10">
    <source>
        <dbReference type="ARBA" id="ARBA00031671"/>
    </source>
</evidence>
<evidence type="ECO:0000259" key="17">
    <source>
        <dbReference type="PROSITE" id="PS51645"/>
    </source>
</evidence>
<evidence type="ECO:0000256" key="15">
    <source>
        <dbReference type="PIRSR" id="PIRSR602081-2"/>
    </source>
</evidence>
<keyword evidence="9 18" id="KW-0456">Lyase</keyword>
<dbReference type="SUPFAM" id="SSF48173">
    <property type="entry name" value="Cryptochrome/photolyase FAD-binding domain"/>
    <property type="match status" value="1"/>
</dbReference>
<dbReference type="InterPro" id="IPR002081">
    <property type="entry name" value="Cryptochrome/DNA_photolyase_1"/>
</dbReference>
<dbReference type="PROSITE" id="PS00691">
    <property type="entry name" value="DNA_PHOTOLYASES_1_2"/>
    <property type="match status" value="1"/>
</dbReference>
<accession>A0A1H9H394</accession>
<dbReference type="InterPro" id="IPR006050">
    <property type="entry name" value="DNA_photolyase_N"/>
</dbReference>
<dbReference type="STRING" id="988801.SAMN05216522_10459"/>
<keyword evidence="19" id="KW-1185">Reference proteome</keyword>
<name>A0A1H9H394_9GAMM</name>
<dbReference type="NCBIfam" id="NF007955">
    <property type="entry name" value="PRK10674.1"/>
    <property type="match status" value="1"/>
</dbReference>
<evidence type="ECO:0000256" key="5">
    <source>
        <dbReference type="ARBA" id="ARBA00014046"/>
    </source>
</evidence>
<comment type="function">
    <text evidence="12">Involved in repair of UV radiation-induced DNA damage. Catalyzes the light-dependent monomerization (300-600 nm) of cyclobutyl pyrimidine dimers (in cis-syn configuration), which are formed between adjacent bases on the same DNA strand upon exposure to ultraviolet radiation.</text>
</comment>
<dbReference type="InterPro" id="IPR018394">
    <property type="entry name" value="DNA_photolyase_1_CS_C"/>
</dbReference>
<dbReference type="GO" id="GO:0071949">
    <property type="term" value="F:FAD binding"/>
    <property type="evidence" value="ECO:0007669"/>
    <property type="project" value="TreeGrafter"/>
</dbReference>
<dbReference type="GO" id="GO:0000719">
    <property type="term" value="P:photoreactive repair"/>
    <property type="evidence" value="ECO:0007669"/>
    <property type="project" value="UniProtKB-ARBA"/>
</dbReference>
<evidence type="ECO:0000256" key="12">
    <source>
        <dbReference type="ARBA" id="ARBA00059220"/>
    </source>
</evidence>
<keyword evidence="6 14" id="KW-0285">Flavoprotein</keyword>
<dbReference type="EMBL" id="FOGC01000004">
    <property type="protein sequence ID" value="SEQ56792.1"/>
    <property type="molecule type" value="Genomic_DNA"/>
</dbReference>
<organism evidence="18 19">
    <name type="scientific">Rosenbergiella nectarea</name>
    <dbReference type="NCBI Taxonomy" id="988801"/>
    <lineage>
        <taxon>Bacteria</taxon>
        <taxon>Pseudomonadati</taxon>
        <taxon>Pseudomonadota</taxon>
        <taxon>Gammaproteobacteria</taxon>
        <taxon>Enterobacterales</taxon>
        <taxon>Erwiniaceae</taxon>
        <taxon>Rosenbergiella</taxon>
    </lineage>
</organism>
<dbReference type="PROSITE" id="PS00394">
    <property type="entry name" value="DNA_PHOTOLYASES_1_1"/>
    <property type="match status" value="1"/>
</dbReference>
<dbReference type="GO" id="GO:0003677">
    <property type="term" value="F:DNA binding"/>
    <property type="evidence" value="ECO:0007669"/>
    <property type="project" value="TreeGrafter"/>
</dbReference>
<dbReference type="InterPro" id="IPR036134">
    <property type="entry name" value="Crypto/Photolyase_FAD-like_sf"/>
</dbReference>
<evidence type="ECO:0000256" key="8">
    <source>
        <dbReference type="ARBA" id="ARBA00022991"/>
    </source>
</evidence>
<dbReference type="InterPro" id="IPR014729">
    <property type="entry name" value="Rossmann-like_a/b/a_fold"/>
</dbReference>
<feature type="binding site" evidence="14">
    <location>
        <begin position="378"/>
        <end position="380"/>
    </location>
    <ligand>
        <name>FAD</name>
        <dbReference type="ChEBI" id="CHEBI:57692"/>
    </ligand>
</feature>
<feature type="domain" description="Photolyase/cryptochrome alpha/beta" evidence="17">
    <location>
        <begin position="3"/>
        <end position="137"/>
    </location>
</feature>
<comment type="cofactor">
    <cofactor evidence="14">
        <name>FAD</name>
        <dbReference type="ChEBI" id="CHEBI:57692"/>
    </cofactor>
    <text evidence="14">Binds 1 FAD per subunit.</text>
</comment>
<comment type="similarity">
    <text evidence="16">Belongs to the DNA photolyase family.</text>
</comment>
<feature type="binding site" evidence="14">
    <location>
        <begin position="280"/>
        <end position="287"/>
    </location>
    <ligand>
        <name>FAD</name>
        <dbReference type="ChEBI" id="CHEBI:57692"/>
    </ligand>
</feature>
<evidence type="ECO:0000256" key="1">
    <source>
        <dbReference type="ARBA" id="ARBA00001932"/>
    </source>
</evidence>
<evidence type="ECO:0000256" key="14">
    <source>
        <dbReference type="PIRSR" id="PIRSR602081-1"/>
    </source>
</evidence>
<dbReference type="Gene3D" id="1.25.40.80">
    <property type="match status" value="1"/>
</dbReference>
<evidence type="ECO:0000256" key="3">
    <source>
        <dbReference type="ARBA" id="ARBA00011245"/>
    </source>
</evidence>
<evidence type="ECO:0000256" key="2">
    <source>
        <dbReference type="ARBA" id="ARBA00005862"/>
    </source>
</evidence>
<feature type="binding site" evidence="14">
    <location>
        <position position="277"/>
    </location>
    <ligand>
        <name>FAD</name>
        <dbReference type="ChEBI" id="CHEBI:57692"/>
    </ligand>
</feature>
<evidence type="ECO:0000256" key="9">
    <source>
        <dbReference type="ARBA" id="ARBA00023239"/>
    </source>
</evidence>
<comment type="cofactor">
    <cofactor evidence="1">
        <name>(6R)-5,10-methylene-5,6,7,8-tetrahydrofolate</name>
        <dbReference type="ChEBI" id="CHEBI:15636"/>
    </cofactor>
</comment>
<dbReference type="RefSeq" id="WP_092674403.1">
    <property type="nucleotide sequence ID" value="NZ_FOGC01000004.1"/>
</dbReference>
<comment type="similarity">
    <text evidence="2">Belongs to the DNA photolyase class-1 family.</text>
</comment>
<dbReference type="PRINTS" id="PR00147">
    <property type="entry name" value="DNAPHOTLYASE"/>
</dbReference>
<keyword evidence="7 14" id="KW-0274">FAD</keyword>
<evidence type="ECO:0000256" key="6">
    <source>
        <dbReference type="ARBA" id="ARBA00022630"/>
    </source>
</evidence>
<keyword evidence="8 16" id="KW-0157">Chromophore</keyword>
<dbReference type="InterPro" id="IPR005101">
    <property type="entry name" value="Cryptochr/Photolyase_FAD-bd"/>
</dbReference>
<evidence type="ECO:0000313" key="19">
    <source>
        <dbReference type="Proteomes" id="UP000242515"/>
    </source>
</evidence>
<dbReference type="AlphaFoldDB" id="A0A1H9H394"/>
<evidence type="ECO:0000256" key="4">
    <source>
        <dbReference type="ARBA" id="ARBA00013149"/>
    </source>
</evidence>
<evidence type="ECO:0000256" key="11">
    <source>
        <dbReference type="ARBA" id="ARBA00033999"/>
    </source>
</evidence>
<protein>
    <recommendedName>
        <fullName evidence="5">Deoxyribodipyrimidine photo-lyase</fullName>
        <ecNumber evidence="4">4.1.99.3</ecNumber>
    </recommendedName>
    <alternativeName>
        <fullName evidence="10">DNA photolyase</fullName>
    </alternativeName>
    <alternativeName>
        <fullName evidence="13">Photoreactivating enzyme</fullName>
    </alternativeName>
</protein>
<feature type="site" description="Electron transfer via tryptophanyl radical" evidence="15">
    <location>
        <position position="388"/>
    </location>
</feature>
<evidence type="ECO:0000313" key="18">
    <source>
        <dbReference type="EMBL" id="SEQ56792.1"/>
    </source>
</evidence>
<dbReference type="OrthoDB" id="9772484at2"/>
<comment type="subunit">
    <text evidence="3">Monomer.</text>
</comment>